<evidence type="ECO:0000256" key="9">
    <source>
        <dbReference type="ARBA" id="ARBA00023239"/>
    </source>
</evidence>
<feature type="active site" description="Proton donor/acceptor" evidence="12">
    <location>
        <position position="145"/>
    </location>
</feature>
<dbReference type="PROSITE" id="PS00665">
    <property type="entry name" value="DHDPS_1"/>
    <property type="match status" value="1"/>
</dbReference>
<evidence type="ECO:0000256" key="1">
    <source>
        <dbReference type="ARBA" id="ARBA00003294"/>
    </source>
</evidence>
<feature type="site" description="Part of a proton relay during catalysis" evidence="12">
    <location>
        <position position="119"/>
    </location>
</feature>
<evidence type="ECO:0000256" key="11">
    <source>
        <dbReference type="ARBA" id="ARBA00047836"/>
    </source>
</evidence>
<keyword evidence="10 12" id="KW-0704">Schiff base</keyword>
<dbReference type="GO" id="GO:0008840">
    <property type="term" value="F:4-hydroxy-tetrahydrodipicolinate synthase activity"/>
    <property type="evidence" value="ECO:0007669"/>
    <property type="project" value="UniProtKB-EC"/>
</dbReference>
<evidence type="ECO:0000313" key="14">
    <source>
        <dbReference type="EMBL" id="MET4575452.1"/>
    </source>
</evidence>
<dbReference type="HAMAP" id="MF_00418">
    <property type="entry name" value="DapA"/>
    <property type="match status" value="1"/>
</dbReference>
<keyword evidence="5 12" id="KW-0963">Cytoplasm</keyword>
<dbReference type="SUPFAM" id="SSF51569">
    <property type="entry name" value="Aldolase"/>
    <property type="match status" value="1"/>
</dbReference>
<evidence type="ECO:0000256" key="6">
    <source>
        <dbReference type="ARBA" id="ARBA00022605"/>
    </source>
</evidence>
<evidence type="ECO:0000256" key="7">
    <source>
        <dbReference type="ARBA" id="ARBA00022915"/>
    </source>
</evidence>
<evidence type="ECO:0000256" key="3">
    <source>
        <dbReference type="ARBA" id="ARBA00007592"/>
    </source>
</evidence>
<dbReference type="PANTHER" id="PTHR12128">
    <property type="entry name" value="DIHYDRODIPICOLINATE SYNTHASE"/>
    <property type="match status" value="1"/>
</dbReference>
<accession>A0ABV2Q3C6</accession>
<dbReference type="EMBL" id="JBEPSH010000001">
    <property type="protein sequence ID" value="MET4575452.1"/>
    <property type="molecule type" value="Genomic_DNA"/>
</dbReference>
<gene>
    <name evidence="12" type="primary">dapA</name>
    <name evidence="14" type="ORF">ABIE13_000549</name>
</gene>
<organism evidence="14 15">
    <name type="scientific">Ottowia thiooxydans</name>
    <dbReference type="NCBI Taxonomy" id="219182"/>
    <lineage>
        <taxon>Bacteria</taxon>
        <taxon>Pseudomonadati</taxon>
        <taxon>Pseudomonadota</taxon>
        <taxon>Betaproteobacteria</taxon>
        <taxon>Burkholderiales</taxon>
        <taxon>Comamonadaceae</taxon>
        <taxon>Ottowia</taxon>
    </lineage>
</organism>
<comment type="subunit">
    <text evidence="12">Homotetramer; dimer of dimers.</text>
</comment>
<sequence>MSLPMPTYSIQTLPHGSLVAIITPFDASGAINWSALERLIDWHVRSGTRGLVVAGTTGESSTLSMDEHAELLNRSVTHANGRIHVMAGVGANSTAEAVQLARMAHKAGAHSLLSVVPYYNKPVQEGLYRHFVEQADATPLPLVLYSVAGRTVVDFSVSTLQRLAQHPNIKGIKDASGDMVRALQLATALPADFVRYSGDDLTAAAMLGLGAHGIISVTANVAPAAVQAQCAAIAQGRLGQELPLVRELFELSQALFAESNPIPVKYLASLMGLCQNRLREPLVGAGPASSHALDQVFAKSALVADAAQAFAGEQSAAIV</sequence>
<evidence type="ECO:0000256" key="2">
    <source>
        <dbReference type="ARBA" id="ARBA00005120"/>
    </source>
</evidence>
<dbReference type="CDD" id="cd00950">
    <property type="entry name" value="DHDPS"/>
    <property type="match status" value="1"/>
</dbReference>
<comment type="caution">
    <text evidence="14">The sequence shown here is derived from an EMBL/GenBank/DDBJ whole genome shotgun (WGS) entry which is preliminary data.</text>
</comment>
<evidence type="ECO:0000256" key="10">
    <source>
        <dbReference type="ARBA" id="ARBA00023270"/>
    </source>
</evidence>
<keyword evidence="7 12" id="KW-0220">Diaminopimelate biosynthesis</keyword>
<proteinExistence type="inferred from homology"/>
<dbReference type="PANTHER" id="PTHR12128:SF66">
    <property type="entry name" value="4-HYDROXY-2-OXOGLUTARATE ALDOLASE, MITOCHONDRIAL"/>
    <property type="match status" value="1"/>
</dbReference>
<feature type="binding site" evidence="12">
    <location>
        <position position="57"/>
    </location>
    <ligand>
        <name>pyruvate</name>
        <dbReference type="ChEBI" id="CHEBI:15361"/>
    </ligand>
</feature>
<dbReference type="EC" id="4.3.3.7" evidence="4 12"/>
<dbReference type="NCBIfam" id="TIGR00674">
    <property type="entry name" value="dapA"/>
    <property type="match status" value="1"/>
</dbReference>
<comment type="function">
    <text evidence="1 12">Catalyzes the condensation of (S)-aspartate-beta-semialdehyde [(S)-ASA] and pyruvate to 4-hydroxy-tetrahydrodipicolinate (HTPA).</text>
</comment>
<keyword evidence="15" id="KW-1185">Reference proteome</keyword>
<evidence type="ECO:0000256" key="4">
    <source>
        <dbReference type="ARBA" id="ARBA00012086"/>
    </source>
</evidence>
<dbReference type="Gene3D" id="3.20.20.70">
    <property type="entry name" value="Aldolase class I"/>
    <property type="match status" value="1"/>
</dbReference>
<evidence type="ECO:0000256" key="5">
    <source>
        <dbReference type="ARBA" id="ARBA00022490"/>
    </source>
</evidence>
<reference evidence="14 15" key="1">
    <citation type="submission" date="2024-06" db="EMBL/GenBank/DDBJ databases">
        <title>Sorghum-associated microbial communities from plants grown in Nebraska, USA.</title>
        <authorList>
            <person name="Schachtman D."/>
        </authorList>
    </citation>
    <scope>NUCLEOTIDE SEQUENCE [LARGE SCALE GENOMIC DNA]</scope>
    <source>
        <strain evidence="14 15">2709</strain>
    </source>
</reference>
<dbReference type="InterPro" id="IPR002220">
    <property type="entry name" value="DapA-like"/>
</dbReference>
<evidence type="ECO:0000256" key="13">
    <source>
        <dbReference type="PIRNR" id="PIRNR001365"/>
    </source>
</evidence>
<comment type="pathway">
    <text evidence="2 12">Amino-acid biosynthesis; L-lysine biosynthesis via DAP pathway; (S)-tetrahydrodipicolinate from L-aspartate: step 3/4.</text>
</comment>
<dbReference type="InterPro" id="IPR020624">
    <property type="entry name" value="Schiff_base-form_aldolases_CS"/>
</dbReference>
<comment type="similarity">
    <text evidence="3 12 13">Belongs to the DapA family.</text>
</comment>
<keyword evidence="6 12" id="KW-0028">Amino-acid biosynthesis</keyword>
<dbReference type="InterPro" id="IPR013785">
    <property type="entry name" value="Aldolase_TIM"/>
</dbReference>
<comment type="subcellular location">
    <subcellularLocation>
        <location evidence="12">Cytoplasm</location>
    </subcellularLocation>
</comment>
<evidence type="ECO:0000256" key="12">
    <source>
        <dbReference type="HAMAP-Rule" id="MF_00418"/>
    </source>
</evidence>
<keyword evidence="9 12" id="KW-0456">Lyase</keyword>
<dbReference type="InterPro" id="IPR005263">
    <property type="entry name" value="DapA"/>
</dbReference>
<dbReference type="PRINTS" id="PR00146">
    <property type="entry name" value="DHPICSNTHASE"/>
</dbReference>
<evidence type="ECO:0000256" key="8">
    <source>
        <dbReference type="ARBA" id="ARBA00023154"/>
    </source>
</evidence>
<name>A0ABV2Q3C6_9BURK</name>
<dbReference type="Pfam" id="PF00701">
    <property type="entry name" value="DHDPS"/>
    <property type="match status" value="1"/>
</dbReference>
<dbReference type="Proteomes" id="UP001549320">
    <property type="component" value="Unassembled WGS sequence"/>
</dbReference>
<dbReference type="PIRSF" id="PIRSF001365">
    <property type="entry name" value="DHDPS"/>
    <property type="match status" value="1"/>
</dbReference>
<keyword evidence="8 12" id="KW-0457">Lysine biosynthesis</keyword>
<comment type="catalytic activity">
    <reaction evidence="11 12">
        <text>L-aspartate 4-semialdehyde + pyruvate = (2S,4S)-4-hydroxy-2,3,4,5-tetrahydrodipicolinate + H2O + H(+)</text>
        <dbReference type="Rhea" id="RHEA:34171"/>
        <dbReference type="ChEBI" id="CHEBI:15361"/>
        <dbReference type="ChEBI" id="CHEBI:15377"/>
        <dbReference type="ChEBI" id="CHEBI:15378"/>
        <dbReference type="ChEBI" id="CHEBI:67139"/>
        <dbReference type="ChEBI" id="CHEBI:537519"/>
        <dbReference type="EC" id="4.3.3.7"/>
    </reaction>
</comment>
<comment type="caution">
    <text evidence="12">Was originally thought to be a dihydrodipicolinate synthase (DHDPS), catalyzing the condensation of (S)-aspartate-beta-semialdehyde [(S)-ASA] and pyruvate to dihydrodipicolinate (DHDP). However, it was shown in E.coli that the product of the enzymatic reaction is not dihydrodipicolinate but in fact (4S)-4-hydroxy-2,3,4,5-tetrahydro-(2S)-dipicolinic acid (HTPA), and that the consecutive dehydration reaction leading to DHDP is not spontaneous but catalyzed by DapB.</text>
</comment>
<dbReference type="SMART" id="SM01130">
    <property type="entry name" value="DHDPS"/>
    <property type="match status" value="1"/>
</dbReference>
<feature type="site" description="Part of a proton relay during catalysis" evidence="12">
    <location>
        <position position="56"/>
    </location>
</feature>
<feature type="binding site" evidence="12">
    <location>
        <position position="215"/>
    </location>
    <ligand>
        <name>pyruvate</name>
        <dbReference type="ChEBI" id="CHEBI:15361"/>
    </ligand>
</feature>
<protein>
    <recommendedName>
        <fullName evidence="4 12">4-hydroxy-tetrahydrodipicolinate synthase</fullName>
        <shortName evidence="12">HTPA synthase</shortName>
        <ecNumber evidence="4 12">4.3.3.7</ecNumber>
    </recommendedName>
</protein>
<evidence type="ECO:0000313" key="15">
    <source>
        <dbReference type="Proteomes" id="UP001549320"/>
    </source>
</evidence>
<feature type="active site" description="Schiff-base intermediate with substrate" evidence="12">
    <location>
        <position position="173"/>
    </location>
</feature>